<keyword evidence="3" id="KW-1185">Reference proteome</keyword>
<organism evidence="2 3">
    <name type="scientific">Dactylosporangium fulvum</name>
    <dbReference type="NCBI Taxonomy" id="53359"/>
    <lineage>
        <taxon>Bacteria</taxon>
        <taxon>Bacillati</taxon>
        <taxon>Actinomycetota</taxon>
        <taxon>Actinomycetes</taxon>
        <taxon>Micromonosporales</taxon>
        <taxon>Micromonosporaceae</taxon>
        <taxon>Dactylosporangium</taxon>
    </lineage>
</organism>
<reference evidence="2" key="2">
    <citation type="submission" date="2022-09" db="EMBL/GenBank/DDBJ databases">
        <title>Biosynthetic gene clusters of Dactylosporangioum fulvum.</title>
        <authorList>
            <person name="Caradec T."/>
        </authorList>
    </citation>
    <scope>NUCLEOTIDE SEQUENCE</scope>
    <source>
        <strain evidence="2">NRRL B-16292</strain>
    </source>
</reference>
<protein>
    <recommendedName>
        <fullName evidence="1">DUF7711 domain-containing protein</fullName>
    </recommendedName>
</protein>
<name>A0ABY5W484_9ACTN</name>
<dbReference type="InterPro" id="IPR056128">
    <property type="entry name" value="DUF7711"/>
</dbReference>
<reference evidence="2" key="1">
    <citation type="submission" date="2021-04" db="EMBL/GenBank/DDBJ databases">
        <authorList>
            <person name="Hartkoorn R.C."/>
            <person name="Beaudoing E."/>
            <person name="Hot D."/>
        </authorList>
    </citation>
    <scope>NUCLEOTIDE SEQUENCE</scope>
    <source>
        <strain evidence="2">NRRL B-16292</strain>
    </source>
</reference>
<dbReference type="EMBL" id="CP073720">
    <property type="protein sequence ID" value="UWP82901.1"/>
    <property type="molecule type" value="Genomic_DNA"/>
</dbReference>
<evidence type="ECO:0000313" key="2">
    <source>
        <dbReference type="EMBL" id="UWP82901.1"/>
    </source>
</evidence>
<evidence type="ECO:0000259" key="1">
    <source>
        <dbReference type="Pfam" id="PF24821"/>
    </source>
</evidence>
<dbReference type="Proteomes" id="UP001059617">
    <property type="component" value="Chromosome"/>
</dbReference>
<dbReference type="RefSeq" id="WP_259860678.1">
    <property type="nucleotide sequence ID" value="NZ_CP073720.1"/>
</dbReference>
<dbReference type="Pfam" id="PF24821">
    <property type="entry name" value="DUF7711"/>
    <property type="match status" value="1"/>
</dbReference>
<feature type="domain" description="DUF7711" evidence="1">
    <location>
        <begin position="68"/>
        <end position="142"/>
    </location>
</feature>
<sequence length="145" mass="16298">MRTVVEECQRVRGLWGDEPLLVGAYVFGAVLEPRSDVPVVQMAFALNLPADELTWCVQPQSCVGLPGLLEIDKEDLRMPAPTDAEQHEQLTVELAASLAHLRRVDANYWERGWRPAHRGFGIYPENHLWDAVHGYLDLLAATSPR</sequence>
<accession>A0ABY5W484</accession>
<proteinExistence type="predicted"/>
<evidence type="ECO:0000313" key="3">
    <source>
        <dbReference type="Proteomes" id="UP001059617"/>
    </source>
</evidence>
<gene>
    <name evidence="2" type="ORF">Dfulv_00885</name>
</gene>